<protein>
    <submittedName>
        <fullName evidence="3">Uncharacterized protein</fullName>
    </submittedName>
</protein>
<evidence type="ECO:0000313" key="4">
    <source>
        <dbReference type="Proteomes" id="UP001054857"/>
    </source>
</evidence>
<evidence type="ECO:0000313" key="3">
    <source>
        <dbReference type="EMBL" id="GFR47049.1"/>
    </source>
</evidence>
<name>A0AAD3DTY1_9CHLO</name>
<comment type="caution">
    <text evidence="3">The sequence shown here is derived from an EMBL/GenBank/DDBJ whole genome shotgun (WGS) entry which is preliminary data.</text>
</comment>
<feature type="compositionally biased region" description="Low complexity" evidence="1">
    <location>
        <begin position="101"/>
        <end position="114"/>
    </location>
</feature>
<feature type="transmembrane region" description="Helical" evidence="2">
    <location>
        <begin position="534"/>
        <end position="557"/>
    </location>
</feature>
<gene>
    <name evidence="3" type="ORF">Agub_g8734</name>
</gene>
<feature type="transmembrane region" description="Helical" evidence="2">
    <location>
        <begin position="470"/>
        <end position="489"/>
    </location>
</feature>
<dbReference type="EMBL" id="BMAR01000016">
    <property type="protein sequence ID" value="GFR47049.1"/>
    <property type="molecule type" value="Genomic_DNA"/>
</dbReference>
<feature type="transmembrane region" description="Helical" evidence="2">
    <location>
        <begin position="310"/>
        <end position="331"/>
    </location>
</feature>
<feature type="region of interest" description="Disordered" evidence="1">
    <location>
        <begin position="229"/>
        <end position="261"/>
    </location>
</feature>
<feature type="compositionally biased region" description="Low complexity" evidence="1">
    <location>
        <begin position="201"/>
        <end position="215"/>
    </location>
</feature>
<sequence length="709" mass="74528">MMSSVLQSISSSSCSCPASSISTACAGVRQRRPAFRIHDPHTYPAASLWRAAAPHQPLSGWLPQPGICRQRLSSCTPGSSRSPIHPPSEPRSHKHHPPAPAASSAQGSVPAASSRLALRPGRCGPAARCRAVFTPVGSEAADMRVTDGGPGLGAAAAAGAGGPGPSFQDAAVGEQQEQQRQEEAASEEQAEEQLQHGQSVAGAASAGSSTNGSGSAAAATAAAPAAAADDAAATSESGEPASSLSDSSASDPSSEPVPFTLDGLSDAQKAALAEEWGYTRLGADLPPGAHPSAFSRMLPSRLFDFSAPRAVAAVALPLAAMAVGYGWLWYWHSICPLWQQLICAVLIGTAYTGLFKVAHECARFSFLPQAPAVQELLGSLLMLPSLYSFPCWRLGWLHHLLHLNQLGEDDKYGWHPLTKVDVASEILKTAVAASPAASSQAAAADADAEGVVSEGEEKGGSGKRQPGGSFWGSISSAVATAVAGGYGSWRLAFHLLVYGSPLKFLVASIGHWWRSWEGLDLRRFHPGSQVDMMAGWALPLLFAGVGFPAMIAAGGLAGFFSCYLAPWLVFHAWLSTLSLLQHTAPHIPFLPPDAGYDAGRAAISGTVTLRLPRPLELLLNDANYALPQIVAPGLPCYAAREAYEHMRERLLPYLTEARMNVKLLVNHMTKWQVYDEEAQTYRPLDEVVVEVDADLAAVLQEAAEEAAAE</sequence>
<feature type="region of interest" description="Disordered" evidence="1">
    <location>
        <begin position="154"/>
        <end position="215"/>
    </location>
</feature>
<proteinExistence type="predicted"/>
<feature type="compositionally biased region" description="Low complexity" evidence="1">
    <location>
        <begin position="229"/>
        <end position="256"/>
    </location>
</feature>
<keyword evidence="2" id="KW-0472">Membrane</keyword>
<keyword evidence="2" id="KW-0812">Transmembrane</keyword>
<feature type="compositionally biased region" description="Polar residues" evidence="1">
    <location>
        <begin position="72"/>
        <end position="82"/>
    </location>
</feature>
<dbReference type="GO" id="GO:0016491">
    <property type="term" value="F:oxidoreductase activity"/>
    <property type="evidence" value="ECO:0007669"/>
    <property type="project" value="InterPro"/>
</dbReference>
<dbReference type="PANTHER" id="PTHR32100">
    <property type="entry name" value="OMEGA-6 FATTY ACID DESATURASE, CHLOROPLASTIC"/>
    <property type="match status" value="1"/>
</dbReference>
<evidence type="ECO:0000256" key="2">
    <source>
        <dbReference type="SAM" id="Phobius"/>
    </source>
</evidence>
<feature type="non-terminal residue" evidence="3">
    <location>
        <position position="1"/>
    </location>
</feature>
<dbReference type="AlphaFoldDB" id="A0AAD3DTY1"/>
<feature type="region of interest" description="Disordered" evidence="1">
    <location>
        <begin position="72"/>
        <end position="122"/>
    </location>
</feature>
<feature type="transmembrane region" description="Helical" evidence="2">
    <location>
        <begin position="495"/>
        <end position="513"/>
    </location>
</feature>
<keyword evidence="4" id="KW-1185">Reference proteome</keyword>
<reference evidence="3 4" key="1">
    <citation type="journal article" date="2021" name="Sci. Rep.">
        <title>Genome sequencing of the multicellular alga Astrephomene provides insights into convergent evolution of germ-soma differentiation.</title>
        <authorList>
            <person name="Yamashita S."/>
            <person name="Yamamoto K."/>
            <person name="Matsuzaki R."/>
            <person name="Suzuki S."/>
            <person name="Yamaguchi H."/>
            <person name="Hirooka S."/>
            <person name="Minakuchi Y."/>
            <person name="Miyagishima S."/>
            <person name="Kawachi M."/>
            <person name="Toyoda A."/>
            <person name="Nozaki H."/>
        </authorList>
    </citation>
    <scope>NUCLEOTIDE SEQUENCE [LARGE SCALE GENOMIC DNA]</scope>
    <source>
        <strain evidence="3 4">NIES-4017</strain>
    </source>
</reference>
<keyword evidence="2" id="KW-1133">Transmembrane helix</keyword>
<feature type="region of interest" description="Disordered" evidence="1">
    <location>
        <begin position="448"/>
        <end position="467"/>
    </location>
</feature>
<evidence type="ECO:0000256" key="1">
    <source>
        <dbReference type="SAM" id="MobiDB-lite"/>
    </source>
</evidence>
<organism evidence="3 4">
    <name type="scientific">Astrephomene gubernaculifera</name>
    <dbReference type="NCBI Taxonomy" id="47775"/>
    <lineage>
        <taxon>Eukaryota</taxon>
        <taxon>Viridiplantae</taxon>
        <taxon>Chlorophyta</taxon>
        <taxon>core chlorophytes</taxon>
        <taxon>Chlorophyceae</taxon>
        <taxon>CS clade</taxon>
        <taxon>Chlamydomonadales</taxon>
        <taxon>Astrephomenaceae</taxon>
        <taxon>Astrephomene</taxon>
    </lineage>
</organism>
<dbReference type="Proteomes" id="UP001054857">
    <property type="component" value="Unassembled WGS sequence"/>
</dbReference>
<dbReference type="InterPro" id="IPR012171">
    <property type="entry name" value="Fatty_acid_desaturase"/>
</dbReference>
<accession>A0AAD3DTY1</accession>